<evidence type="ECO:0000313" key="3">
    <source>
        <dbReference type="Proteomes" id="UP001244341"/>
    </source>
</evidence>
<gene>
    <name evidence="2" type="ORF">OEZ85_005317</name>
</gene>
<keyword evidence="3" id="KW-1185">Reference proteome</keyword>
<feature type="compositionally biased region" description="Low complexity" evidence="1">
    <location>
        <begin position="308"/>
        <end position="321"/>
    </location>
</feature>
<name>A0ABY8UHZ7_TETOB</name>
<protein>
    <submittedName>
        <fullName evidence="2">Uncharacterized protein</fullName>
    </submittedName>
</protein>
<feature type="region of interest" description="Disordered" evidence="1">
    <location>
        <begin position="109"/>
        <end position="153"/>
    </location>
</feature>
<evidence type="ECO:0000256" key="1">
    <source>
        <dbReference type="SAM" id="MobiDB-lite"/>
    </source>
</evidence>
<accession>A0ABY8UHZ7</accession>
<dbReference type="Proteomes" id="UP001244341">
    <property type="component" value="Chromosome 12b"/>
</dbReference>
<reference evidence="2 3" key="1">
    <citation type="submission" date="2023-05" db="EMBL/GenBank/DDBJ databases">
        <title>A 100% complete, gapless, phased diploid assembly of the Scenedesmus obliquus UTEX 3031 genome.</title>
        <authorList>
            <person name="Biondi T.C."/>
            <person name="Hanschen E.R."/>
            <person name="Kwon T."/>
            <person name="Eng W."/>
            <person name="Kruse C.P.S."/>
            <person name="Koehler S.I."/>
            <person name="Kunde Y."/>
            <person name="Gleasner C.D."/>
            <person name="You Mak K.T."/>
            <person name="Polle J."/>
            <person name="Hovde B.T."/>
            <person name="Starkenburg S.R."/>
        </authorList>
    </citation>
    <scope>NUCLEOTIDE SEQUENCE [LARGE SCALE GENOMIC DNA]</scope>
    <source>
        <strain evidence="2 3">DOE0152z</strain>
    </source>
</reference>
<feature type="compositionally biased region" description="Polar residues" evidence="1">
    <location>
        <begin position="135"/>
        <end position="150"/>
    </location>
</feature>
<feature type="region of interest" description="Disordered" evidence="1">
    <location>
        <begin position="308"/>
        <end position="334"/>
    </location>
</feature>
<feature type="compositionally biased region" description="Low complexity" evidence="1">
    <location>
        <begin position="123"/>
        <end position="134"/>
    </location>
</feature>
<dbReference type="EMBL" id="CP126219">
    <property type="protein sequence ID" value="WIA20980.1"/>
    <property type="molecule type" value="Genomic_DNA"/>
</dbReference>
<sequence length="334" mass="35652">MPEAAEQARQLLATIHSHGRLDFDCAQPDPRFALDMLFTQGPGRMIGVLIAVDSQGSSHVLKAFSGQITETWHIPGWVGPVAGITNSSPLYVRTRAVIERCSARLAQLEQAAGGKQHHRKQKQQQQQQQQQQMQPATPGNQTTSRSSGVSQQFLQEQQQLLKRRRKRLSHGLLEQIQHSYSSSTLAGQPLSLLDVYLQYTQQYNPALPVTRAGPFVGMPAGAGDCCAPKLLHAAAAAGLTPTGLAEVWCGSAPGTATKAKMGRPITDNGLDPSSSRLHMQFYGMCDKCQALLGSMLCTASCGSSNSTLSSSSSSSSSPNNSTVRGSIPGAAEVE</sequence>
<proteinExistence type="predicted"/>
<organism evidence="2 3">
    <name type="scientific">Tetradesmus obliquus</name>
    <name type="common">Green alga</name>
    <name type="synonym">Acutodesmus obliquus</name>
    <dbReference type="NCBI Taxonomy" id="3088"/>
    <lineage>
        <taxon>Eukaryota</taxon>
        <taxon>Viridiplantae</taxon>
        <taxon>Chlorophyta</taxon>
        <taxon>core chlorophytes</taxon>
        <taxon>Chlorophyceae</taxon>
        <taxon>CS clade</taxon>
        <taxon>Sphaeropleales</taxon>
        <taxon>Scenedesmaceae</taxon>
        <taxon>Tetradesmus</taxon>
    </lineage>
</organism>
<evidence type="ECO:0000313" key="2">
    <source>
        <dbReference type="EMBL" id="WIA20980.1"/>
    </source>
</evidence>